<evidence type="ECO:0000256" key="9">
    <source>
        <dbReference type="ARBA" id="ARBA00022842"/>
    </source>
</evidence>
<evidence type="ECO:0000256" key="1">
    <source>
        <dbReference type="ARBA" id="ARBA00001936"/>
    </source>
</evidence>
<sequence>MVNTAPKGKKTKTLEVILQEINKRHVRIKNLEKKNNNLVLYTVLKELLKQMRKCDSLFDSMKPKLEYLGSYFDGLRVGQPTEYDLNVILTLHLDYNKIILESQKNAYVSIRMPEEFRRLSKMPATAMKGFKKTEFWCDPSFRLSVTSFRSWAQSVVDVTLNKLPVHDGKRILQLKGETYKILYKISGPANTITIYIDDDYVIDVDLVPTLQFELPKKPTSSKIDFKKVENTNVSYYFAVPKPNDDEFSWRLAFPYQERFYMKTRNNCKSALKLIKLFRDIQGFEKLASYFIKTLFLWVIVENDEDFWKEKSLAYLVLYMLGKLRNSLAVATIKNFWCPEHNLLEKINQQTCLNWSNRISNIIKDIERQKVKNPYVVLKYFTKQGNKGGHNGFEPKV</sequence>
<comment type="cofactor">
    <cofactor evidence="1">
        <name>Mn(2+)</name>
        <dbReference type="ChEBI" id="CHEBI:29035"/>
    </cofactor>
</comment>
<dbReference type="Gene3D" id="3.30.460.90">
    <property type="match status" value="1"/>
</dbReference>
<evidence type="ECO:0000256" key="11">
    <source>
        <dbReference type="ARBA" id="ARBA00023211"/>
    </source>
</evidence>
<dbReference type="Gene3D" id="1.10.1410.40">
    <property type="match status" value="1"/>
</dbReference>
<evidence type="ECO:0000313" key="14">
    <source>
        <dbReference type="EMBL" id="CAB3236963.1"/>
    </source>
</evidence>
<comment type="similarity">
    <text evidence="3">Belongs to the mab-21 family.</text>
</comment>
<name>A0A8S0ZUS2_ARCPL</name>
<protein>
    <recommendedName>
        <fullName evidence="16">Cyclic GMP-AMP synthase</fullName>
    </recommendedName>
</protein>
<evidence type="ECO:0000256" key="3">
    <source>
        <dbReference type="ARBA" id="ARBA00008307"/>
    </source>
</evidence>
<evidence type="ECO:0000259" key="12">
    <source>
        <dbReference type="Pfam" id="PF03281"/>
    </source>
</evidence>
<evidence type="ECO:0000256" key="8">
    <source>
        <dbReference type="ARBA" id="ARBA00022840"/>
    </source>
</evidence>
<dbReference type="GO" id="GO:0046872">
    <property type="term" value="F:metal ion binding"/>
    <property type="evidence" value="ECO:0007669"/>
    <property type="project" value="UniProtKB-KW"/>
</dbReference>
<evidence type="ECO:0000256" key="10">
    <source>
        <dbReference type="ARBA" id="ARBA00023134"/>
    </source>
</evidence>
<evidence type="ECO:0000256" key="5">
    <source>
        <dbReference type="ARBA" id="ARBA00022695"/>
    </source>
</evidence>
<proteinExistence type="inferred from homology"/>
<keyword evidence="9" id="KW-0460">Magnesium</keyword>
<keyword evidence="10" id="KW-0342">GTP-binding</keyword>
<evidence type="ECO:0000259" key="13">
    <source>
        <dbReference type="Pfam" id="PF20266"/>
    </source>
</evidence>
<evidence type="ECO:0000256" key="7">
    <source>
        <dbReference type="ARBA" id="ARBA00022741"/>
    </source>
</evidence>
<reference evidence="14 15" key="1">
    <citation type="submission" date="2020-04" db="EMBL/GenBank/DDBJ databases">
        <authorList>
            <person name="Wallbank WR R."/>
            <person name="Pardo Diaz C."/>
            <person name="Kozak K."/>
            <person name="Martin S."/>
            <person name="Jiggins C."/>
            <person name="Moest M."/>
            <person name="Warren A I."/>
            <person name="Byers J.R.P. K."/>
            <person name="Montejo-Kovacevich G."/>
            <person name="Yen C E."/>
        </authorList>
    </citation>
    <scope>NUCLEOTIDE SEQUENCE [LARGE SCALE GENOMIC DNA]</scope>
</reference>
<dbReference type="InterPro" id="IPR046903">
    <property type="entry name" value="Mab-21-like_nuc_Trfase"/>
</dbReference>
<keyword evidence="11" id="KW-0464">Manganese</keyword>
<evidence type="ECO:0000313" key="15">
    <source>
        <dbReference type="Proteomes" id="UP000494256"/>
    </source>
</evidence>
<dbReference type="EMBL" id="CADEBD010000303">
    <property type="protein sequence ID" value="CAB3236963.1"/>
    <property type="molecule type" value="Genomic_DNA"/>
</dbReference>
<keyword evidence="6" id="KW-0479">Metal-binding</keyword>
<organism evidence="14 15">
    <name type="scientific">Arctia plantaginis</name>
    <name type="common">Wood tiger moth</name>
    <name type="synonym">Phalaena plantaginis</name>
    <dbReference type="NCBI Taxonomy" id="874455"/>
    <lineage>
        <taxon>Eukaryota</taxon>
        <taxon>Metazoa</taxon>
        <taxon>Ecdysozoa</taxon>
        <taxon>Arthropoda</taxon>
        <taxon>Hexapoda</taxon>
        <taxon>Insecta</taxon>
        <taxon>Pterygota</taxon>
        <taxon>Neoptera</taxon>
        <taxon>Endopterygota</taxon>
        <taxon>Lepidoptera</taxon>
        <taxon>Glossata</taxon>
        <taxon>Ditrysia</taxon>
        <taxon>Noctuoidea</taxon>
        <taxon>Erebidae</taxon>
        <taxon>Arctiinae</taxon>
        <taxon>Arctia</taxon>
    </lineage>
</organism>
<evidence type="ECO:0000256" key="2">
    <source>
        <dbReference type="ARBA" id="ARBA00001946"/>
    </source>
</evidence>
<keyword evidence="8" id="KW-0067">ATP-binding</keyword>
<dbReference type="GO" id="GO:0005524">
    <property type="term" value="F:ATP binding"/>
    <property type="evidence" value="ECO:0007669"/>
    <property type="project" value="UniProtKB-KW"/>
</dbReference>
<dbReference type="SMART" id="SM01265">
    <property type="entry name" value="Mab-21"/>
    <property type="match status" value="1"/>
</dbReference>
<dbReference type="GO" id="GO:0005525">
    <property type="term" value="F:GTP binding"/>
    <property type="evidence" value="ECO:0007669"/>
    <property type="project" value="UniProtKB-KW"/>
</dbReference>
<evidence type="ECO:0000256" key="6">
    <source>
        <dbReference type="ARBA" id="ARBA00022723"/>
    </source>
</evidence>
<dbReference type="PANTHER" id="PTHR10656">
    <property type="entry name" value="CELL FATE DETERMINING PROTEIN MAB21-RELATED"/>
    <property type="match status" value="1"/>
</dbReference>
<dbReference type="InterPro" id="IPR024810">
    <property type="entry name" value="MAB21L/cGLR"/>
</dbReference>
<dbReference type="InterPro" id="IPR046906">
    <property type="entry name" value="Mab-21_HhH/H2TH-like"/>
</dbReference>
<evidence type="ECO:0008006" key="16">
    <source>
        <dbReference type="Google" id="ProtNLM"/>
    </source>
</evidence>
<dbReference type="Proteomes" id="UP000494256">
    <property type="component" value="Unassembled WGS sequence"/>
</dbReference>
<comment type="cofactor">
    <cofactor evidence="2">
        <name>Mg(2+)</name>
        <dbReference type="ChEBI" id="CHEBI:18420"/>
    </cofactor>
</comment>
<feature type="domain" description="Mab-21-like HhH/H2TH-like" evidence="13">
    <location>
        <begin position="267"/>
        <end position="359"/>
    </location>
</feature>
<keyword evidence="4" id="KW-0808">Transferase</keyword>
<dbReference type="PANTHER" id="PTHR10656:SF42">
    <property type="entry name" value="CYCLIC GMP-AMP SYNTHASE-LIKE PROTEIN-RELATED"/>
    <property type="match status" value="1"/>
</dbReference>
<feature type="domain" description="Mab-21-like nucleotidyltransferase" evidence="12">
    <location>
        <begin position="71"/>
        <end position="259"/>
    </location>
</feature>
<keyword evidence="5" id="KW-0548">Nucleotidyltransferase</keyword>
<dbReference type="Pfam" id="PF03281">
    <property type="entry name" value="Mab-21"/>
    <property type="match status" value="1"/>
</dbReference>
<keyword evidence="7" id="KW-0547">Nucleotide-binding</keyword>
<accession>A0A8S0ZUS2</accession>
<dbReference type="AlphaFoldDB" id="A0A8S0ZUS2"/>
<evidence type="ECO:0000256" key="4">
    <source>
        <dbReference type="ARBA" id="ARBA00022679"/>
    </source>
</evidence>
<dbReference type="Pfam" id="PF20266">
    <property type="entry name" value="Mab-21_C"/>
    <property type="match status" value="1"/>
</dbReference>
<comment type="caution">
    <text evidence="14">The sequence shown here is derived from an EMBL/GenBank/DDBJ whole genome shotgun (WGS) entry which is preliminary data.</text>
</comment>
<gene>
    <name evidence="14" type="ORF">APLA_LOCUS7594</name>
</gene>
<dbReference type="GO" id="GO:0016779">
    <property type="term" value="F:nucleotidyltransferase activity"/>
    <property type="evidence" value="ECO:0007669"/>
    <property type="project" value="UniProtKB-KW"/>
</dbReference>